<comment type="similarity">
    <text evidence="1 5">Belongs to the type-B carboxylesterase/lipase family.</text>
</comment>
<evidence type="ECO:0000256" key="3">
    <source>
        <dbReference type="ARBA" id="ARBA00022801"/>
    </source>
</evidence>
<protein>
    <recommendedName>
        <fullName evidence="5">Carboxylic ester hydrolase</fullName>
        <ecNumber evidence="5">3.1.1.-</ecNumber>
    </recommendedName>
</protein>
<dbReference type="EMBL" id="MNPL01031456">
    <property type="protein sequence ID" value="OQR66681.1"/>
    <property type="molecule type" value="Genomic_DNA"/>
</dbReference>
<accession>A0A1V9WZQ9</accession>
<dbReference type="InterPro" id="IPR029058">
    <property type="entry name" value="AB_hydrolase_fold"/>
</dbReference>
<keyword evidence="3 5" id="KW-0378">Hydrolase</keyword>
<keyword evidence="8" id="KW-1185">Reference proteome</keyword>
<organism evidence="7 8">
    <name type="scientific">Tropilaelaps mercedesae</name>
    <dbReference type="NCBI Taxonomy" id="418985"/>
    <lineage>
        <taxon>Eukaryota</taxon>
        <taxon>Metazoa</taxon>
        <taxon>Ecdysozoa</taxon>
        <taxon>Arthropoda</taxon>
        <taxon>Chelicerata</taxon>
        <taxon>Arachnida</taxon>
        <taxon>Acari</taxon>
        <taxon>Parasitiformes</taxon>
        <taxon>Mesostigmata</taxon>
        <taxon>Gamasina</taxon>
        <taxon>Dermanyssoidea</taxon>
        <taxon>Laelapidae</taxon>
        <taxon>Tropilaelaps</taxon>
    </lineage>
</organism>
<dbReference type="PROSITE" id="PS00122">
    <property type="entry name" value="CARBOXYLESTERASE_B_1"/>
    <property type="match status" value="1"/>
</dbReference>
<sequence>MTSRRSFAALFVFAAASLVNADEPHVDAPVGSIHGRTTTVEGIEIELFQRIPYAEPPVGDLRFALPVPLKLVGELQPSNLTSVCPQPYLSEDFKILIPQTEDCLHLNVYRKAGTKQGDDKPVAAIIHGGAFSVGSAADFFHDSVPLAGLGDVVVVSFNYRLGILGFADMKDLAPGNLGLYDQRLALEWIQDNVRSFGGNPNKVTLLGVSAGSMSVSAHINTPLNRQGRKLFHAAIFDAGVMAPGIVVDSDVTLARVKKIAETLGCKIDGSEMLACLRKADANELAKLSLDVEGYSPIWTFQPTIDGKFIPRDVAEDVRNNAKDFVKVKMLIGTAKDEGRTFSSYRFDLTGTKFPNLTSEKEFIDYCAKLAFGYKYPIDLTSSEVQKRLSEAYYQKNPSRFLDVSDFISGMFVCPTNAFVKSYSKTNHNIYVYRFDRKLHQKYSIIDPEKFGAFHGSPFLHFTGSLLRPSAVIPNITMNAEDKTYILDCIEMVANFMKTDDAPKFRGIEWPDFSKGEGVLVFDEKPHVVKGLFSEDRCKVIFPVFESSP</sequence>
<dbReference type="STRING" id="418985.A0A1V9WZQ9"/>
<dbReference type="InParanoid" id="A0A1V9WZQ9"/>
<dbReference type="Pfam" id="PF00135">
    <property type="entry name" value="COesterase"/>
    <property type="match status" value="1"/>
</dbReference>
<dbReference type="SUPFAM" id="SSF53474">
    <property type="entry name" value="alpha/beta-Hydrolases"/>
    <property type="match status" value="1"/>
</dbReference>
<dbReference type="PANTHER" id="PTHR43918:SF4">
    <property type="entry name" value="CARBOXYLIC ESTER HYDROLASE"/>
    <property type="match status" value="1"/>
</dbReference>
<gene>
    <name evidence="7" type="ORF">BIW11_13989</name>
</gene>
<reference evidence="7 8" key="1">
    <citation type="journal article" date="2017" name="Gigascience">
        <title>Draft genome of the honey bee ectoparasitic mite, Tropilaelaps mercedesae, is shaped by the parasitic life history.</title>
        <authorList>
            <person name="Dong X."/>
            <person name="Armstrong S.D."/>
            <person name="Xia D."/>
            <person name="Makepeace B.L."/>
            <person name="Darby A.C."/>
            <person name="Kadowaki T."/>
        </authorList>
    </citation>
    <scope>NUCLEOTIDE SEQUENCE [LARGE SCALE GENOMIC DNA]</scope>
    <source>
        <strain evidence="7">Wuxi-XJTLU</strain>
    </source>
</reference>
<feature type="chain" id="PRO_5011824406" description="Carboxylic ester hydrolase" evidence="5">
    <location>
        <begin position="22"/>
        <end position="548"/>
    </location>
</feature>
<evidence type="ECO:0000313" key="7">
    <source>
        <dbReference type="EMBL" id="OQR66681.1"/>
    </source>
</evidence>
<dbReference type="GO" id="GO:0019695">
    <property type="term" value="P:choline metabolic process"/>
    <property type="evidence" value="ECO:0007669"/>
    <property type="project" value="TreeGrafter"/>
</dbReference>
<evidence type="ECO:0000256" key="1">
    <source>
        <dbReference type="ARBA" id="ARBA00005964"/>
    </source>
</evidence>
<feature type="domain" description="Carboxylesterase type B" evidence="6">
    <location>
        <begin position="23"/>
        <end position="537"/>
    </location>
</feature>
<dbReference type="GO" id="GO:0005615">
    <property type="term" value="C:extracellular space"/>
    <property type="evidence" value="ECO:0007669"/>
    <property type="project" value="TreeGrafter"/>
</dbReference>
<keyword evidence="5" id="KW-0732">Signal</keyword>
<evidence type="ECO:0000259" key="6">
    <source>
        <dbReference type="Pfam" id="PF00135"/>
    </source>
</evidence>
<name>A0A1V9WZQ9_9ACAR</name>
<dbReference type="EC" id="3.1.1.-" evidence="5"/>
<dbReference type="OrthoDB" id="19653at2759"/>
<evidence type="ECO:0000256" key="5">
    <source>
        <dbReference type="RuleBase" id="RU361235"/>
    </source>
</evidence>
<dbReference type="GO" id="GO:0005886">
    <property type="term" value="C:plasma membrane"/>
    <property type="evidence" value="ECO:0007669"/>
    <property type="project" value="TreeGrafter"/>
</dbReference>
<evidence type="ECO:0000313" key="8">
    <source>
        <dbReference type="Proteomes" id="UP000192247"/>
    </source>
</evidence>
<dbReference type="PANTHER" id="PTHR43918">
    <property type="entry name" value="ACETYLCHOLINESTERASE"/>
    <property type="match status" value="1"/>
</dbReference>
<dbReference type="InterPro" id="IPR002018">
    <property type="entry name" value="CarbesteraseB"/>
</dbReference>
<dbReference type="Proteomes" id="UP000192247">
    <property type="component" value="Unassembled WGS sequence"/>
</dbReference>
<dbReference type="GO" id="GO:0006581">
    <property type="term" value="P:acetylcholine catabolic process"/>
    <property type="evidence" value="ECO:0007669"/>
    <property type="project" value="TreeGrafter"/>
</dbReference>
<evidence type="ECO:0000256" key="2">
    <source>
        <dbReference type="ARBA" id="ARBA00022487"/>
    </source>
</evidence>
<comment type="caution">
    <text evidence="7">The sequence shown here is derived from an EMBL/GenBank/DDBJ whole genome shotgun (WGS) entry which is preliminary data.</text>
</comment>
<evidence type="ECO:0000256" key="4">
    <source>
        <dbReference type="ARBA" id="ARBA00023180"/>
    </source>
</evidence>
<dbReference type="InterPro" id="IPR019826">
    <property type="entry name" value="Carboxylesterase_B_AS"/>
</dbReference>
<keyword evidence="2" id="KW-0719">Serine esterase</keyword>
<dbReference type="AlphaFoldDB" id="A0A1V9WZQ9"/>
<proteinExistence type="inferred from homology"/>
<dbReference type="Gene3D" id="3.40.50.1820">
    <property type="entry name" value="alpha/beta hydrolase"/>
    <property type="match status" value="1"/>
</dbReference>
<feature type="signal peptide" evidence="5">
    <location>
        <begin position="1"/>
        <end position="21"/>
    </location>
</feature>
<dbReference type="GO" id="GO:0003990">
    <property type="term" value="F:acetylcholinesterase activity"/>
    <property type="evidence" value="ECO:0007669"/>
    <property type="project" value="TreeGrafter"/>
</dbReference>
<dbReference type="InterPro" id="IPR050654">
    <property type="entry name" value="AChE-related_enzymes"/>
</dbReference>
<keyword evidence="4" id="KW-0325">Glycoprotein</keyword>